<dbReference type="Proteomes" id="UP000281915">
    <property type="component" value="Unassembled WGS sequence"/>
</dbReference>
<dbReference type="GO" id="GO:0016301">
    <property type="term" value="F:kinase activity"/>
    <property type="evidence" value="ECO:0007669"/>
    <property type="project" value="UniProtKB-KW"/>
</dbReference>
<comment type="caution">
    <text evidence="6">The sequence shown here is derived from an EMBL/GenBank/DDBJ whole genome shotgun (WGS) entry which is preliminary data.</text>
</comment>
<dbReference type="PROSITE" id="PS00583">
    <property type="entry name" value="PFKB_KINASES_1"/>
    <property type="match status" value="1"/>
</dbReference>
<comment type="similarity">
    <text evidence="1 4">Belongs to the carbohydrate kinase PfkB family.</text>
</comment>
<evidence type="ECO:0000256" key="4">
    <source>
        <dbReference type="RuleBase" id="RU003704"/>
    </source>
</evidence>
<reference evidence="6 7" key="1">
    <citation type="submission" date="2018-10" db="EMBL/GenBank/DDBJ databases">
        <title>Phylogenomics of Brevibacillus.</title>
        <authorList>
            <person name="Dunlap C."/>
        </authorList>
    </citation>
    <scope>NUCLEOTIDE SEQUENCE [LARGE SCALE GENOMIC DNA]</scope>
    <source>
        <strain evidence="6 7">JCM 15085</strain>
    </source>
</reference>
<dbReference type="InterPro" id="IPR029056">
    <property type="entry name" value="Ribokinase-like"/>
</dbReference>
<dbReference type="InterPro" id="IPR011611">
    <property type="entry name" value="PfkB_dom"/>
</dbReference>
<dbReference type="Pfam" id="PF00294">
    <property type="entry name" value="PfkB"/>
    <property type="match status" value="1"/>
</dbReference>
<dbReference type="PRINTS" id="PR00990">
    <property type="entry name" value="RIBOKINASE"/>
</dbReference>
<feature type="domain" description="Carbohydrate kinase PfkB" evidence="5">
    <location>
        <begin position="2"/>
        <end position="297"/>
    </location>
</feature>
<dbReference type="PANTHER" id="PTHR10584:SF166">
    <property type="entry name" value="RIBOKINASE"/>
    <property type="match status" value="1"/>
</dbReference>
<dbReference type="Gene3D" id="3.40.1190.20">
    <property type="match status" value="1"/>
</dbReference>
<evidence type="ECO:0000256" key="2">
    <source>
        <dbReference type="ARBA" id="ARBA00022679"/>
    </source>
</evidence>
<dbReference type="InterPro" id="IPR002139">
    <property type="entry name" value="Ribo/fructo_kinase"/>
</dbReference>
<protein>
    <submittedName>
        <fullName evidence="6">Carbohydrate kinase family protein</fullName>
    </submittedName>
</protein>
<dbReference type="AlphaFoldDB" id="A0A3M8CPG5"/>
<dbReference type="GO" id="GO:0006796">
    <property type="term" value="P:phosphate-containing compound metabolic process"/>
    <property type="evidence" value="ECO:0007669"/>
    <property type="project" value="UniProtKB-ARBA"/>
</dbReference>
<organism evidence="6 7">
    <name type="scientific">Brevibacillus panacihumi</name>
    <dbReference type="NCBI Taxonomy" id="497735"/>
    <lineage>
        <taxon>Bacteria</taxon>
        <taxon>Bacillati</taxon>
        <taxon>Bacillota</taxon>
        <taxon>Bacilli</taxon>
        <taxon>Bacillales</taxon>
        <taxon>Paenibacillaceae</taxon>
        <taxon>Brevibacillus</taxon>
    </lineage>
</organism>
<evidence type="ECO:0000259" key="5">
    <source>
        <dbReference type="Pfam" id="PF00294"/>
    </source>
</evidence>
<evidence type="ECO:0000256" key="1">
    <source>
        <dbReference type="ARBA" id="ARBA00010688"/>
    </source>
</evidence>
<evidence type="ECO:0000313" key="6">
    <source>
        <dbReference type="EMBL" id="RNB77660.1"/>
    </source>
</evidence>
<gene>
    <name evidence="6" type="ORF">EDM58_14375</name>
</gene>
<dbReference type="PANTHER" id="PTHR10584">
    <property type="entry name" value="SUGAR KINASE"/>
    <property type="match status" value="1"/>
</dbReference>
<evidence type="ECO:0000256" key="3">
    <source>
        <dbReference type="ARBA" id="ARBA00022777"/>
    </source>
</evidence>
<dbReference type="InterPro" id="IPR002173">
    <property type="entry name" value="Carboh/pur_kinase_PfkB_CS"/>
</dbReference>
<name>A0A3M8CPG5_9BACL</name>
<dbReference type="PROSITE" id="PS00584">
    <property type="entry name" value="PFKB_KINASES_2"/>
    <property type="match status" value="1"/>
</dbReference>
<evidence type="ECO:0000313" key="7">
    <source>
        <dbReference type="Proteomes" id="UP000281915"/>
    </source>
</evidence>
<accession>A0A3M8CPG5</accession>
<dbReference type="RefSeq" id="WP_122913925.1">
    <property type="nucleotide sequence ID" value="NZ_RHHT01000029.1"/>
</dbReference>
<dbReference type="EMBL" id="RHHT01000029">
    <property type="protein sequence ID" value="RNB77660.1"/>
    <property type="molecule type" value="Genomic_DNA"/>
</dbReference>
<keyword evidence="2 4" id="KW-0808">Transferase</keyword>
<sequence length="306" mass="33564">MGKIAVHGFVNTDIICQVDAFAEVDQETEVSNLQFLPGGSAANVAVGLSRLGEEVYFLGAVGQHAYTSFLLDSMEKVRLDHIQIVDDVSSGMVMVLVDQEGLRTMYTYPGANVQYEVNRIPEDFCQELDFLHLSSPHLPIADQLFAWKERNPRLRISFDPSSLLTKKGLKPLEPLLSRTDILFVNRSELQDLVGDQELEDALQDLHRRGAKEIFVKMGGEGALYSSAVSGTDSARTSIFLPSLPVKAVDSTGSGDAFAVGVLYGFLRGWEKEKILRAGITLGARVVQQVGARTGLPHAWEGEVLEK</sequence>
<dbReference type="CDD" id="cd01942">
    <property type="entry name" value="ribokinase_group_A"/>
    <property type="match status" value="1"/>
</dbReference>
<keyword evidence="3 4" id="KW-0418">Kinase</keyword>
<dbReference type="SUPFAM" id="SSF53613">
    <property type="entry name" value="Ribokinase-like"/>
    <property type="match status" value="1"/>
</dbReference>
<proteinExistence type="inferred from homology"/>